<evidence type="ECO:0000256" key="5">
    <source>
        <dbReference type="ARBA" id="ARBA00022840"/>
    </source>
</evidence>
<dbReference type="GO" id="GO:0005737">
    <property type="term" value="C:cytoplasm"/>
    <property type="evidence" value="ECO:0007669"/>
    <property type="project" value="UniProtKB-ARBA"/>
</dbReference>
<keyword evidence="2" id="KW-0813">Transport</keyword>
<evidence type="ECO:0008006" key="13">
    <source>
        <dbReference type="Google" id="ProtNLM"/>
    </source>
</evidence>
<dbReference type="InterPro" id="IPR027417">
    <property type="entry name" value="P-loop_NTPase"/>
</dbReference>
<name>A0A1F5VGN1_9BACT</name>
<evidence type="ECO:0000256" key="1">
    <source>
        <dbReference type="ARBA" id="ARBA00004651"/>
    </source>
</evidence>
<keyword evidence="3 8" id="KW-0812">Transmembrane</keyword>
<evidence type="ECO:0000256" key="8">
    <source>
        <dbReference type="SAM" id="Phobius"/>
    </source>
</evidence>
<dbReference type="FunFam" id="3.40.50.300:FF:000604">
    <property type="entry name" value="ABC transporter B family member 28"/>
    <property type="match status" value="1"/>
</dbReference>
<reference evidence="11 12" key="1">
    <citation type="journal article" date="2016" name="Nat. Commun.">
        <title>Thousands of microbial genomes shed light on interconnected biogeochemical processes in an aquifer system.</title>
        <authorList>
            <person name="Anantharaman K."/>
            <person name="Brown C.T."/>
            <person name="Hug L.A."/>
            <person name="Sharon I."/>
            <person name="Castelle C.J."/>
            <person name="Probst A.J."/>
            <person name="Thomas B.C."/>
            <person name="Singh A."/>
            <person name="Wilkins M.J."/>
            <person name="Karaoz U."/>
            <person name="Brodie E.L."/>
            <person name="Williams K.H."/>
            <person name="Hubbard S.S."/>
            <person name="Banfield J.F."/>
        </authorList>
    </citation>
    <scope>NUCLEOTIDE SEQUENCE [LARGE SCALE GENOMIC DNA]</scope>
</reference>
<evidence type="ECO:0000256" key="3">
    <source>
        <dbReference type="ARBA" id="ARBA00022692"/>
    </source>
</evidence>
<organism evidence="11 12">
    <name type="scientific">Candidatus Giovannonibacteria bacterium RIFCSPHIGHO2_01_FULL_45_23</name>
    <dbReference type="NCBI Taxonomy" id="1798325"/>
    <lineage>
        <taxon>Bacteria</taxon>
        <taxon>Candidatus Giovannoniibacteriota</taxon>
    </lineage>
</organism>
<evidence type="ECO:0000313" key="12">
    <source>
        <dbReference type="Proteomes" id="UP000179251"/>
    </source>
</evidence>
<dbReference type="SMART" id="SM00382">
    <property type="entry name" value="AAA"/>
    <property type="match status" value="1"/>
</dbReference>
<comment type="caution">
    <text evidence="11">The sequence shown here is derived from an EMBL/GenBank/DDBJ whole genome shotgun (WGS) entry which is preliminary data.</text>
</comment>
<dbReference type="Proteomes" id="UP000179251">
    <property type="component" value="Unassembled WGS sequence"/>
</dbReference>
<keyword evidence="6 8" id="KW-1133">Transmembrane helix</keyword>
<dbReference type="SUPFAM" id="SSF52540">
    <property type="entry name" value="P-loop containing nucleoside triphosphate hydrolases"/>
    <property type="match status" value="1"/>
</dbReference>
<protein>
    <recommendedName>
        <fullName evidence="13">ABC transporter ATP-binding protein</fullName>
    </recommendedName>
</protein>
<feature type="transmembrane region" description="Helical" evidence="8">
    <location>
        <begin position="95"/>
        <end position="123"/>
    </location>
</feature>
<dbReference type="InterPro" id="IPR003439">
    <property type="entry name" value="ABC_transporter-like_ATP-bd"/>
</dbReference>
<keyword evidence="5" id="KW-0067">ATP-binding</keyword>
<dbReference type="Gene3D" id="1.20.1560.10">
    <property type="entry name" value="ABC transporter type 1, transmembrane domain"/>
    <property type="match status" value="1"/>
</dbReference>
<dbReference type="PROSITE" id="PS00211">
    <property type="entry name" value="ABC_TRANSPORTER_1"/>
    <property type="match status" value="1"/>
</dbReference>
<dbReference type="EMBL" id="MFHD01000017">
    <property type="protein sequence ID" value="OGF62500.1"/>
    <property type="molecule type" value="Genomic_DNA"/>
</dbReference>
<dbReference type="PANTHER" id="PTHR24221">
    <property type="entry name" value="ATP-BINDING CASSETTE SUB-FAMILY B"/>
    <property type="match status" value="1"/>
</dbReference>
<dbReference type="PROSITE" id="PS50893">
    <property type="entry name" value="ABC_TRANSPORTER_2"/>
    <property type="match status" value="1"/>
</dbReference>
<evidence type="ECO:0000259" key="10">
    <source>
        <dbReference type="PROSITE" id="PS50929"/>
    </source>
</evidence>
<dbReference type="GO" id="GO:0016887">
    <property type="term" value="F:ATP hydrolysis activity"/>
    <property type="evidence" value="ECO:0007669"/>
    <property type="project" value="InterPro"/>
</dbReference>
<proteinExistence type="predicted"/>
<feature type="transmembrane region" description="Helical" evidence="8">
    <location>
        <begin position="281"/>
        <end position="299"/>
    </location>
</feature>
<evidence type="ECO:0000256" key="4">
    <source>
        <dbReference type="ARBA" id="ARBA00022741"/>
    </source>
</evidence>
<dbReference type="SUPFAM" id="SSF90123">
    <property type="entry name" value="ABC transporter transmembrane region"/>
    <property type="match status" value="1"/>
</dbReference>
<evidence type="ECO:0000313" key="11">
    <source>
        <dbReference type="EMBL" id="OGF62500.1"/>
    </source>
</evidence>
<gene>
    <name evidence="11" type="ORF">A2834_03475</name>
</gene>
<evidence type="ECO:0000259" key="9">
    <source>
        <dbReference type="PROSITE" id="PS50893"/>
    </source>
</evidence>
<dbReference type="InterPro" id="IPR036640">
    <property type="entry name" value="ABC1_TM_sf"/>
</dbReference>
<dbReference type="GO" id="GO:0005886">
    <property type="term" value="C:plasma membrane"/>
    <property type="evidence" value="ECO:0007669"/>
    <property type="project" value="UniProtKB-SubCell"/>
</dbReference>
<dbReference type="InterPro" id="IPR039421">
    <property type="entry name" value="Type_1_exporter"/>
</dbReference>
<feature type="transmembrane region" description="Helical" evidence="8">
    <location>
        <begin position="37"/>
        <end position="59"/>
    </location>
</feature>
<dbReference type="InterPro" id="IPR011527">
    <property type="entry name" value="ABC1_TM_dom"/>
</dbReference>
<feature type="transmembrane region" description="Helical" evidence="8">
    <location>
        <begin position="195"/>
        <end position="214"/>
    </location>
</feature>
<comment type="subcellular location">
    <subcellularLocation>
        <location evidence="1">Cell membrane</location>
        <topology evidence="1">Multi-pass membrane protein</topology>
    </subcellularLocation>
</comment>
<dbReference type="Pfam" id="PF00664">
    <property type="entry name" value="ABC_membrane"/>
    <property type="match status" value="1"/>
</dbReference>
<dbReference type="GO" id="GO:0005524">
    <property type="term" value="F:ATP binding"/>
    <property type="evidence" value="ECO:0007669"/>
    <property type="project" value="UniProtKB-KW"/>
</dbReference>
<evidence type="ECO:0000256" key="2">
    <source>
        <dbReference type="ARBA" id="ARBA00022448"/>
    </source>
</evidence>
<sequence length="609" mass="68118">MEIWGVDITTIMKIKSGKHFESSRLIASEFSRYRWQIAAMAVLTTIGGVLEGVGMNTIVPLFSFVDKNQAEATDAVSKIIRSFFLYFNIDYSVRYLMLFIAAVFFMKAAVIFVSQFITTLMAADYQKKTRSELLNLVLLTNWPYLAKQKVGHLDQILIANVTDSAKLFPRLSFGFLAVINLAVYSFLVINLSLNVALLALIFGAAMLLILRRWFYKTRVIAKDIINKSKDLAHYLNESLIGIKSIKAMFAENQALKRGTATFEDLNALQVMAGRVNALTRVLLQPIGVVFILAIFSFFYKTVGFNFASFAVVVYSINKVFENFQSLQTEIYGWNSSIPSLLSILQFRDEAAKHGEEDAGKSKFHFNDVLEFKNVEFAYGVGGARTELVNINFTIRRGEIAGLIGPSGAGKTTVADLLLRLYNPQKGTILIDGEDVSKISLKEWRTNISYVAQDDFLINDTILNNIRFYEESVSLKDAVAASKAANAHDFIQSQKDKFETVVGERGMRLSGGERQRVVLARALARKPKILVLDEATSALDNESEVLVQKAIEGLRGRVTVVAIAHRLSTVVNFDKVMVLDGGRIIEAGSPRDLLRDAESYFYKMYNLKQS</sequence>
<dbReference type="AlphaFoldDB" id="A0A1F5VGN1"/>
<keyword evidence="4" id="KW-0547">Nucleotide-binding</keyword>
<dbReference type="InterPro" id="IPR017871">
    <property type="entry name" value="ABC_transporter-like_CS"/>
</dbReference>
<feature type="transmembrane region" description="Helical" evidence="8">
    <location>
        <begin position="171"/>
        <end position="189"/>
    </location>
</feature>
<evidence type="ECO:0000256" key="6">
    <source>
        <dbReference type="ARBA" id="ARBA00022989"/>
    </source>
</evidence>
<evidence type="ECO:0000256" key="7">
    <source>
        <dbReference type="ARBA" id="ARBA00023136"/>
    </source>
</evidence>
<dbReference type="PANTHER" id="PTHR24221:SF654">
    <property type="entry name" value="ATP-BINDING CASSETTE SUB-FAMILY B MEMBER 6"/>
    <property type="match status" value="1"/>
</dbReference>
<feature type="domain" description="ABC transmembrane type-1" evidence="10">
    <location>
        <begin position="76"/>
        <end position="326"/>
    </location>
</feature>
<dbReference type="InterPro" id="IPR003593">
    <property type="entry name" value="AAA+_ATPase"/>
</dbReference>
<dbReference type="Gene3D" id="3.40.50.300">
    <property type="entry name" value="P-loop containing nucleotide triphosphate hydrolases"/>
    <property type="match status" value="1"/>
</dbReference>
<feature type="domain" description="ABC transporter" evidence="9">
    <location>
        <begin position="369"/>
        <end position="605"/>
    </location>
</feature>
<accession>A0A1F5VGN1</accession>
<keyword evidence="7 8" id="KW-0472">Membrane</keyword>
<dbReference type="STRING" id="1798325.A2834_03475"/>
<dbReference type="PROSITE" id="PS50929">
    <property type="entry name" value="ABC_TM1F"/>
    <property type="match status" value="1"/>
</dbReference>
<dbReference type="GO" id="GO:0140359">
    <property type="term" value="F:ABC-type transporter activity"/>
    <property type="evidence" value="ECO:0007669"/>
    <property type="project" value="InterPro"/>
</dbReference>
<dbReference type="Pfam" id="PF00005">
    <property type="entry name" value="ABC_tran"/>
    <property type="match status" value="1"/>
</dbReference>